<evidence type="ECO:0000313" key="3">
    <source>
        <dbReference type="Proteomes" id="UP000825729"/>
    </source>
</evidence>
<comment type="caution">
    <text evidence="2">The sequence shown here is derived from an EMBL/GenBank/DDBJ whole genome shotgun (WGS) entry which is preliminary data.</text>
</comment>
<dbReference type="EMBL" id="JAINDJ010000002">
    <property type="protein sequence ID" value="KAG9456425.1"/>
    <property type="molecule type" value="Genomic_DNA"/>
</dbReference>
<proteinExistence type="predicted"/>
<reference evidence="2 3" key="1">
    <citation type="submission" date="2021-07" db="EMBL/GenBank/DDBJ databases">
        <title>The Aristolochia fimbriata genome: insights into angiosperm evolution, floral development and chemical biosynthesis.</title>
        <authorList>
            <person name="Jiao Y."/>
        </authorList>
    </citation>
    <scope>NUCLEOTIDE SEQUENCE [LARGE SCALE GENOMIC DNA]</scope>
    <source>
        <strain evidence="2">IBCAS-2021</strain>
        <tissue evidence="2">Leaf</tissue>
    </source>
</reference>
<keyword evidence="1" id="KW-0472">Membrane</keyword>
<keyword evidence="3" id="KW-1185">Reference proteome</keyword>
<evidence type="ECO:0000256" key="1">
    <source>
        <dbReference type="SAM" id="Phobius"/>
    </source>
</evidence>
<accession>A0AAV7F5H1</accession>
<name>A0AAV7F5H1_ARIFI</name>
<evidence type="ECO:0000313" key="2">
    <source>
        <dbReference type="EMBL" id="KAG9456425.1"/>
    </source>
</evidence>
<keyword evidence="1" id="KW-1133">Transmembrane helix</keyword>
<protein>
    <submittedName>
        <fullName evidence="2">Uncharacterized protein</fullName>
    </submittedName>
</protein>
<keyword evidence="1" id="KW-0812">Transmembrane</keyword>
<dbReference type="AlphaFoldDB" id="A0AAV7F5H1"/>
<dbReference type="Proteomes" id="UP000825729">
    <property type="component" value="Unassembled WGS sequence"/>
</dbReference>
<sequence>MDILLGSADMTLTGGFHGITILNFILGVEAIFVFPALSDASPFQDGETGWRGSSPRPFIPDLRGLHNVDSLGIRQGTPPSMEFLLTVKRKILANHD</sequence>
<gene>
    <name evidence="2" type="ORF">H6P81_000933</name>
</gene>
<feature type="transmembrane region" description="Helical" evidence="1">
    <location>
        <begin position="15"/>
        <end position="37"/>
    </location>
</feature>
<organism evidence="2 3">
    <name type="scientific">Aristolochia fimbriata</name>
    <name type="common">White veined hardy Dutchman's pipe vine</name>
    <dbReference type="NCBI Taxonomy" id="158543"/>
    <lineage>
        <taxon>Eukaryota</taxon>
        <taxon>Viridiplantae</taxon>
        <taxon>Streptophyta</taxon>
        <taxon>Embryophyta</taxon>
        <taxon>Tracheophyta</taxon>
        <taxon>Spermatophyta</taxon>
        <taxon>Magnoliopsida</taxon>
        <taxon>Magnoliidae</taxon>
        <taxon>Piperales</taxon>
        <taxon>Aristolochiaceae</taxon>
        <taxon>Aristolochia</taxon>
    </lineage>
</organism>